<evidence type="ECO:0000256" key="7">
    <source>
        <dbReference type="ARBA" id="ARBA00023136"/>
    </source>
</evidence>
<comment type="subcellular location">
    <subcellularLocation>
        <location evidence="1">Membrane</location>
        <topology evidence="1">Multi-pass membrane protein</topology>
    </subcellularLocation>
</comment>
<dbReference type="InterPro" id="IPR039528">
    <property type="entry name" value="DPM1-like"/>
</dbReference>
<gene>
    <name evidence="11" type="ORF">Q5H94_13885</name>
</gene>
<evidence type="ECO:0000256" key="3">
    <source>
        <dbReference type="ARBA" id="ARBA00022676"/>
    </source>
</evidence>
<protein>
    <submittedName>
        <fullName evidence="11">Glycosyltransferase family 2 protein</fullName>
    </submittedName>
</protein>
<feature type="domain" description="Glycosyltransferase 2-like" evidence="9">
    <location>
        <begin position="13"/>
        <end position="175"/>
    </location>
</feature>
<keyword evidence="7 8" id="KW-0472">Membrane</keyword>
<keyword evidence="4" id="KW-0808">Transferase</keyword>
<keyword evidence="6 8" id="KW-1133">Transmembrane helix</keyword>
<keyword evidence="3" id="KW-0328">Glycosyltransferase</keyword>
<dbReference type="EMBL" id="JAUQSZ010000009">
    <property type="protein sequence ID" value="MDO7843422.1"/>
    <property type="molecule type" value="Genomic_DNA"/>
</dbReference>
<dbReference type="CDD" id="cd06442">
    <property type="entry name" value="DPM1_like"/>
    <property type="match status" value="1"/>
</dbReference>
<evidence type="ECO:0000313" key="12">
    <source>
        <dbReference type="Proteomes" id="UP001176468"/>
    </source>
</evidence>
<dbReference type="PANTHER" id="PTHR43398">
    <property type="entry name" value="DOLICHOL-PHOSPHATE MANNOSYLTRANSFERASE SUBUNIT 1"/>
    <property type="match status" value="1"/>
</dbReference>
<organism evidence="11 12">
    <name type="scientific">Sphingomonas immobilis</name>
    <dbReference type="NCBI Taxonomy" id="3063997"/>
    <lineage>
        <taxon>Bacteria</taxon>
        <taxon>Pseudomonadati</taxon>
        <taxon>Pseudomonadota</taxon>
        <taxon>Alphaproteobacteria</taxon>
        <taxon>Sphingomonadales</taxon>
        <taxon>Sphingomonadaceae</taxon>
        <taxon>Sphingomonas</taxon>
    </lineage>
</organism>
<evidence type="ECO:0000256" key="2">
    <source>
        <dbReference type="ARBA" id="ARBA00006739"/>
    </source>
</evidence>
<dbReference type="InterPro" id="IPR001173">
    <property type="entry name" value="Glyco_trans_2-like"/>
</dbReference>
<proteinExistence type="inferred from homology"/>
<dbReference type="InterPro" id="IPR029044">
    <property type="entry name" value="Nucleotide-diphossugar_trans"/>
</dbReference>
<dbReference type="Pfam" id="PF00535">
    <property type="entry name" value="Glycos_transf_2"/>
    <property type="match status" value="1"/>
</dbReference>
<dbReference type="Proteomes" id="UP001176468">
    <property type="component" value="Unassembled WGS sequence"/>
</dbReference>
<comment type="caution">
    <text evidence="11">The sequence shown here is derived from an EMBL/GenBank/DDBJ whole genome shotgun (WGS) entry which is preliminary data.</text>
</comment>
<feature type="transmembrane region" description="Helical" evidence="8">
    <location>
        <begin position="282"/>
        <end position="305"/>
    </location>
</feature>
<evidence type="ECO:0000256" key="4">
    <source>
        <dbReference type="ARBA" id="ARBA00022679"/>
    </source>
</evidence>
<name>A0ABT9A1V3_9SPHN</name>
<feature type="transmembrane region" description="Helical" evidence="8">
    <location>
        <begin position="348"/>
        <end position="366"/>
    </location>
</feature>
<dbReference type="Pfam" id="PF04138">
    <property type="entry name" value="GtrA_DPMS_TM"/>
    <property type="match status" value="1"/>
</dbReference>
<dbReference type="Gene3D" id="3.90.550.10">
    <property type="entry name" value="Spore Coat Polysaccharide Biosynthesis Protein SpsA, Chain A"/>
    <property type="match status" value="1"/>
</dbReference>
<feature type="domain" description="GtrA/DPMS transmembrane" evidence="10">
    <location>
        <begin position="248"/>
        <end position="373"/>
    </location>
</feature>
<dbReference type="RefSeq" id="WP_304561874.1">
    <property type="nucleotide sequence ID" value="NZ_JAUQSZ010000009.1"/>
</dbReference>
<evidence type="ECO:0000256" key="8">
    <source>
        <dbReference type="SAM" id="Phobius"/>
    </source>
</evidence>
<evidence type="ECO:0000256" key="1">
    <source>
        <dbReference type="ARBA" id="ARBA00004141"/>
    </source>
</evidence>
<feature type="transmembrane region" description="Helical" evidence="8">
    <location>
        <begin position="245"/>
        <end position="270"/>
    </location>
</feature>
<keyword evidence="12" id="KW-1185">Reference proteome</keyword>
<evidence type="ECO:0000259" key="9">
    <source>
        <dbReference type="Pfam" id="PF00535"/>
    </source>
</evidence>
<evidence type="ECO:0000256" key="6">
    <source>
        <dbReference type="ARBA" id="ARBA00022989"/>
    </source>
</evidence>
<comment type="similarity">
    <text evidence="2">Belongs to the glycosyltransferase 2 family.</text>
</comment>
<evidence type="ECO:0000256" key="5">
    <source>
        <dbReference type="ARBA" id="ARBA00022692"/>
    </source>
</evidence>
<evidence type="ECO:0000259" key="10">
    <source>
        <dbReference type="Pfam" id="PF04138"/>
    </source>
</evidence>
<dbReference type="SUPFAM" id="SSF53448">
    <property type="entry name" value="Nucleotide-diphospho-sugar transferases"/>
    <property type="match status" value="1"/>
</dbReference>
<feature type="transmembrane region" description="Helical" evidence="8">
    <location>
        <begin position="317"/>
        <end position="342"/>
    </location>
</feature>
<accession>A0ABT9A1V3</accession>
<keyword evidence="5 8" id="KW-0812">Transmembrane</keyword>
<dbReference type="PANTHER" id="PTHR43398:SF1">
    <property type="entry name" value="DOLICHOL-PHOSPHATE MANNOSYLTRANSFERASE SUBUNIT 1"/>
    <property type="match status" value="1"/>
</dbReference>
<evidence type="ECO:0000313" key="11">
    <source>
        <dbReference type="EMBL" id="MDO7843422.1"/>
    </source>
</evidence>
<dbReference type="InterPro" id="IPR007267">
    <property type="entry name" value="GtrA_DPMS_TM"/>
</dbReference>
<sequence length="377" mass="41265">MPRPDALPAELAIVVPTYNEVRNVPLIVAAVERALGDIRWEIVFVDDHSPDGTAEEARTLALADPRVRVLHRYGRRGLASACVEGILATAAPFVAVMDGDMQHDEAVLVAMFRRIIAGDVDLVVGSRYVEGGGVGDWDKRRAAMSRFATALANRLTRTAIGDPMSGFFMLTRSAFMAALPGLSSVGFKILLDIAASSPTPLRVAEVPFTFRARQHGESKLDGLVLWEYLQLLLDKAFGHIIPVRFIGFAIVGGSGVVVHFLVLTLVLQVLLALYGNVQEERWFAIAQGVAALTATSSNFFLNNYLTYRDQRLTGARLAWGWLTFNIVCGVGFLANVGIARWLYQRHNYIAAAALAGIAVTTVWNYAMSSIFTWRKRG</sequence>
<reference evidence="11" key="1">
    <citation type="submission" date="2023-07" db="EMBL/GenBank/DDBJ databases">
        <authorList>
            <person name="Kim M.K."/>
        </authorList>
    </citation>
    <scope>NUCLEOTIDE SEQUENCE</scope>
    <source>
        <strain evidence="11">CA1-15</strain>
    </source>
</reference>